<protein>
    <recommendedName>
        <fullName evidence="2 15">ATP-dependent DNA helicase RecG</fullName>
        <ecNumber evidence="13 15">5.6.2.4</ecNumber>
    </recommendedName>
</protein>
<dbReference type="EC" id="5.6.2.4" evidence="13 15"/>
<dbReference type="PANTHER" id="PTHR47964">
    <property type="entry name" value="ATP-DEPENDENT DNA HELICASE HOMOLOG RECG, CHLOROPLASTIC"/>
    <property type="match status" value="1"/>
</dbReference>
<dbReference type="Pfam" id="PF17191">
    <property type="entry name" value="RecG_wedge"/>
    <property type="match status" value="1"/>
</dbReference>
<organism evidence="18">
    <name type="scientific">Acidithiobacillus sulfuriphilus</name>
    <dbReference type="NCBI Taxonomy" id="1867749"/>
    <lineage>
        <taxon>Bacteria</taxon>
        <taxon>Pseudomonadati</taxon>
        <taxon>Pseudomonadota</taxon>
        <taxon>Acidithiobacillia</taxon>
        <taxon>Acidithiobacillales</taxon>
        <taxon>Acidithiobacillaceae</taxon>
        <taxon>Acidithiobacillus</taxon>
    </lineage>
</organism>
<evidence type="ECO:0000256" key="6">
    <source>
        <dbReference type="ARBA" id="ARBA00022806"/>
    </source>
</evidence>
<evidence type="ECO:0000256" key="12">
    <source>
        <dbReference type="ARBA" id="ARBA00034617"/>
    </source>
</evidence>
<dbReference type="NCBIfam" id="NF008168">
    <property type="entry name" value="PRK10917.2-2"/>
    <property type="match status" value="1"/>
</dbReference>
<comment type="similarity">
    <text evidence="1 15">Belongs to the helicase family. RecG subfamily.</text>
</comment>
<proteinExistence type="inferred from homology"/>
<dbReference type="GO" id="GO:0006281">
    <property type="term" value="P:DNA repair"/>
    <property type="evidence" value="ECO:0007669"/>
    <property type="project" value="UniProtKB-UniRule"/>
</dbReference>
<dbReference type="InterPro" id="IPR045562">
    <property type="entry name" value="RecG_dom3_C"/>
</dbReference>
<dbReference type="Pfam" id="PF00271">
    <property type="entry name" value="Helicase_C"/>
    <property type="match status" value="1"/>
</dbReference>
<evidence type="ECO:0000256" key="9">
    <source>
        <dbReference type="ARBA" id="ARBA00023172"/>
    </source>
</evidence>
<feature type="domain" description="Helicase C-terminal" evidence="17">
    <location>
        <begin position="471"/>
        <end position="617"/>
    </location>
</feature>
<evidence type="ECO:0000313" key="18">
    <source>
        <dbReference type="EMBL" id="RNF67123.1"/>
    </source>
</evidence>
<accession>A0A3M8REU5</accession>
<dbReference type="Gene3D" id="2.40.50.140">
    <property type="entry name" value="Nucleic acid-binding proteins"/>
    <property type="match status" value="1"/>
</dbReference>
<dbReference type="FunFam" id="3.40.50.300:FF:000391">
    <property type="entry name" value="ATP-dependent DNA helicase RecG"/>
    <property type="match status" value="1"/>
</dbReference>
<keyword evidence="9 15" id="KW-0233">DNA recombination</keyword>
<dbReference type="RefSeq" id="WP_123102547.1">
    <property type="nucleotide sequence ID" value="NZ_CP127527.1"/>
</dbReference>
<dbReference type="InterPro" id="IPR004609">
    <property type="entry name" value="ATP-dep_DNA_helicase_RecG"/>
</dbReference>
<dbReference type="GO" id="GO:0043138">
    <property type="term" value="F:3'-5' DNA helicase activity"/>
    <property type="evidence" value="ECO:0007669"/>
    <property type="project" value="UniProtKB-EC"/>
</dbReference>
<dbReference type="GO" id="GO:0006310">
    <property type="term" value="P:DNA recombination"/>
    <property type="evidence" value="ECO:0007669"/>
    <property type="project" value="UniProtKB-UniRule"/>
</dbReference>
<dbReference type="SUPFAM" id="SSF50249">
    <property type="entry name" value="Nucleic acid-binding proteins"/>
    <property type="match status" value="1"/>
</dbReference>
<dbReference type="PROSITE" id="PS51194">
    <property type="entry name" value="HELICASE_CTER"/>
    <property type="match status" value="1"/>
</dbReference>
<evidence type="ECO:0000256" key="15">
    <source>
        <dbReference type="RuleBase" id="RU363016"/>
    </source>
</evidence>
<dbReference type="InterPro" id="IPR011545">
    <property type="entry name" value="DEAD/DEAH_box_helicase_dom"/>
</dbReference>
<dbReference type="SUPFAM" id="SSF52540">
    <property type="entry name" value="P-loop containing nucleoside triphosphate hydrolases"/>
    <property type="match status" value="2"/>
</dbReference>
<dbReference type="PANTHER" id="PTHR47964:SF1">
    <property type="entry name" value="ATP-DEPENDENT DNA HELICASE HOMOLOG RECG, CHLOROPLASTIC"/>
    <property type="match status" value="1"/>
</dbReference>
<keyword evidence="7 15" id="KW-0067">ATP-binding</keyword>
<dbReference type="OrthoDB" id="5287035at2"/>
<evidence type="ECO:0000256" key="3">
    <source>
        <dbReference type="ARBA" id="ARBA00022741"/>
    </source>
</evidence>
<evidence type="ECO:0000256" key="14">
    <source>
        <dbReference type="ARBA" id="ARBA00048988"/>
    </source>
</evidence>
<name>A0A3M8REU5_9PROT</name>
<dbReference type="NCBIfam" id="TIGR00643">
    <property type="entry name" value="recG"/>
    <property type="match status" value="1"/>
</dbReference>
<feature type="domain" description="Helicase ATP-binding" evidence="16">
    <location>
        <begin position="277"/>
        <end position="438"/>
    </location>
</feature>
<dbReference type="NCBIfam" id="NF008163">
    <property type="entry name" value="PRK10917.1-1"/>
    <property type="match status" value="1"/>
</dbReference>
<dbReference type="GO" id="GO:0005524">
    <property type="term" value="F:ATP binding"/>
    <property type="evidence" value="ECO:0007669"/>
    <property type="project" value="UniProtKB-KW"/>
</dbReference>
<evidence type="ECO:0000256" key="11">
    <source>
        <dbReference type="ARBA" id="ARBA00023235"/>
    </source>
</evidence>
<reference evidence="18" key="1">
    <citation type="submission" date="2018-10" db="EMBL/GenBank/DDBJ databases">
        <title>Acidithiobacillus sulfuriphilus sp. nov.: an extremely acidophilic sulfur-oxidizing chemolithotroph isolated from a neutral pH environment.</title>
        <authorList>
            <person name="Falagan C."/>
            <person name="Moya-Beltran A."/>
            <person name="Quatrini R."/>
            <person name="Johnson D.B."/>
        </authorList>
    </citation>
    <scope>NUCLEOTIDE SEQUENCE [LARGE SCALE GENOMIC DNA]</scope>
    <source>
        <strain evidence="18">CJ-2</strain>
    </source>
</reference>
<dbReference type="InterPro" id="IPR033454">
    <property type="entry name" value="RecG_wedge"/>
</dbReference>
<evidence type="ECO:0000259" key="17">
    <source>
        <dbReference type="PROSITE" id="PS51194"/>
    </source>
</evidence>
<dbReference type="AlphaFoldDB" id="A0A3M8REU5"/>
<keyword evidence="4 15" id="KW-0227">DNA damage</keyword>
<evidence type="ECO:0000256" key="13">
    <source>
        <dbReference type="ARBA" id="ARBA00034808"/>
    </source>
</evidence>
<comment type="catalytic activity">
    <reaction evidence="12 15">
        <text>Couples ATP hydrolysis with the unwinding of duplex DNA by translocating in the 3'-5' direction.</text>
        <dbReference type="EC" id="5.6.2.4"/>
    </reaction>
</comment>
<dbReference type="EMBL" id="RIZI01000137">
    <property type="protein sequence ID" value="RNF67123.1"/>
    <property type="molecule type" value="Genomic_DNA"/>
</dbReference>
<evidence type="ECO:0000256" key="4">
    <source>
        <dbReference type="ARBA" id="ARBA00022763"/>
    </source>
</evidence>
<evidence type="ECO:0000256" key="7">
    <source>
        <dbReference type="ARBA" id="ARBA00022840"/>
    </source>
</evidence>
<comment type="function">
    <text evidence="15">Plays a critical role in recombination and DNA repair. Helps process Holliday junction intermediates to mature products by catalyzing branch migration. Has replication fork regression activity, unwinds stalled or blocked replication forks to make a HJ that can be resolved. Has a DNA unwinding activity characteristic of a DNA helicase with 3'-5' polarity.</text>
</comment>
<dbReference type="GO" id="GO:0003677">
    <property type="term" value="F:DNA binding"/>
    <property type="evidence" value="ECO:0007669"/>
    <property type="project" value="UniProtKB-KW"/>
</dbReference>
<dbReference type="CDD" id="cd04488">
    <property type="entry name" value="RecG_wedge_OBF"/>
    <property type="match status" value="1"/>
</dbReference>
<evidence type="ECO:0000256" key="2">
    <source>
        <dbReference type="ARBA" id="ARBA00017846"/>
    </source>
</evidence>
<keyword evidence="11" id="KW-0413">Isomerase</keyword>
<dbReference type="SMART" id="SM00487">
    <property type="entry name" value="DEXDc"/>
    <property type="match status" value="1"/>
</dbReference>
<comment type="catalytic activity">
    <reaction evidence="14 15">
        <text>ATP + H2O = ADP + phosphate + H(+)</text>
        <dbReference type="Rhea" id="RHEA:13065"/>
        <dbReference type="ChEBI" id="CHEBI:15377"/>
        <dbReference type="ChEBI" id="CHEBI:15378"/>
        <dbReference type="ChEBI" id="CHEBI:30616"/>
        <dbReference type="ChEBI" id="CHEBI:43474"/>
        <dbReference type="ChEBI" id="CHEBI:456216"/>
        <dbReference type="EC" id="5.6.2.4"/>
    </reaction>
</comment>
<keyword evidence="3 15" id="KW-0547">Nucleotide-binding</keyword>
<dbReference type="InterPro" id="IPR047112">
    <property type="entry name" value="RecG/Mfd"/>
</dbReference>
<comment type="caution">
    <text evidence="18">The sequence shown here is derived from an EMBL/GenBank/DDBJ whole genome shotgun (WGS) entry which is preliminary data.</text>
</comment>
<keyword evidence="10 15" id="KW-0234">DNA repair</keyword>
<dbReference type="InterPro" id="IPR012340">
    <property type="entry name" value="NA-bd_OB-fold"/>
</dbReference>
<dbReference type="SMART" id="SM00490">
    <property type="entry name" value="HELICc"/>
    <property type="match status" value="1"/>
</dbReference>
<evidence type="ECO:0000259" key="16">
    <source>
        <dbReference type="PROSITE" id="PS51192"/>
    </source>
</evidence>
<keyword evidence="6 15" id="KW-0347">Helicase</keyword>
<keyword evidence="8" id="KW-0238">DNA-binding</keyword>
<dbReference type="Pfam" id="PF00270">
    <property type="entry name" value="DEAD"/>
    <property type="match status" value="1"/>
</dbReference>
<gene>
    <name evidence="18" type="primary">recG</name>
    <name evidence="18" type="ORF">EC580_04370</name>
</gene>
<dbReference type="GO" id="GO:0016887">
    <property type="term" value="F:ATP hydrolysis activity"/>
    <property type="evidence" value="ECO:0007669"/>
    <property type="project" value="RHEA"/>
</dbReference>
<dbReference type="InterPro" id="IPR027417">
    <property type="entry name" value="P-loop_NTPase"/>
</dbReference>
<dbReference type="Gene3D" id="3.40.50.300">
    <property type="entry name" value="P-loop containing nucleotide triphosphate hydrolases"/>
    <property type="match status" value="2"/>
</dbReference>
<dbReference type="Pfam" id="PF19833">
    <property type="entry name" value="RecG_dom3_C"/>
    <property type="match status" value="1"/>
</dbReference>
<evidence type="ECO:0000256" key="8">
    <source>
        <dbReference type="ARBA" id="ARBA00023125"/>
    </source>
</evidence>
<dbReference type="InterPro" id="IPR001650">
    <property type="entry name" value="Helicase_C-like"/>
</dbReference>
<evidence type="ECO:0000256" key="5">
    <source>
        <dbReference type="ARBA" id="ARBA00022801"/>
    </source>
</evidence>
<keyword evidence="5 15" id="KW-0378">Hydrolase</keyword>
<sequence>MKAGAPLTPDSPISALRGVGPALAERLERMGLRRVQDLLFHLPSRYQDRRHIHPMASLQPGMEAAVEGEILDVEHLRGRREQWLVRLADGSGQMQLRLFHLHGAMRGQWRRGRRLWCFGELRTGFHGLEMVHPEWAMADTADFQAPQHLTPFYPSTEGITQLHWRRWIAQALPLADQLPDYLQGLLPPLMPSMGDGLRFLHQGEGGTPAPAHPARQRLALEELLAHHLAVRSAGAAECGAAAPKLQGPGALWRHFLQQLPFAPTRAQERVISEIRTDLGRSRPMRRLLQGDVGSGKTLVAAAATLTALEAGYQAAFMAPTEILAEQLRDRFALWFSPLGIGVGHLAGRNRSGERRSILRDLEEGRLAVVTGTQALFQEGVAFARLGLVIIDEQHRFGVEQRRQLQEKGSMPHLLVMTATPIPRTLAMTIHADLDLSVIDELPPGRTPVETVVMPDSRRAELVERMRDLVGAGRQIYWVCPLIEESEILQLRAAEESFAELSAALPNARVGLVHGRLKGAEKAAVMAAFQSGAMQVLVATTVIEVGVDVPNASLMVIEHAERLGLAQLHQLRGRVGRGAAKSTCILLYHPPLAGKARERLRVMRSSQDGFVIARKDMELRGPGEFLGTRQTGLAQMRVADLLRDEALLAGIPDLAERLLARDPAAVEGLLHRWLGGRLGYGQVA</sequence>
<dbReference type="PROSITE" id="PS51192">
    <property type="entry name" value="HELICASE_ATP_BIND_1"/>
    <property type="match status" value="1"/>
</dbReference>
<evidence type="ECO:0000256" key="1">
    <source>
        <dbReference type="ARBA" id="ARBA00007504"/>
    </source>
</evidence>
<evidence type="ECO:0000256" key="10">
    <source>
        <dbReference type="ARBA" id="ARBA00023204"/>
    </source>
</evidence>
<dbReference type="InterPro" id="IPR014001">
    <property type="entry name" value="Helicase_ATP-bd"/>
</dbReference>